<organism evidence="2">
    <name type="scientific">Nicotiana alata</name>
    <name type="common">Winged tobacco</name>
    <name type="synonym">Persian tobacco</name>
    <dbReference type="NCBI Taxonomy" id="4087"/>
    <lineage>
        <taxon>Eukaryota</taxon>
        <taxon>Viridiplantae</taxon>
        <taxon>Streptophyta</taxon>
        <taxon>Embryophyta</taxon>
        <taxon>Tracheophyta</taxon>
        <taxon>Spermatophyta</taxon>
        <taxon>Magnoliopsida</taxon>
        <taxon>eudicotyledons</taxon>
        <taxon>Gunneridae</taxon>
        <taxon>Pentapetalae</taxon>
        <taxon>asterids</taxon>
        <taxon>lamiids</taxon>
        <taxon>Solanales</taxon>
        <taxon>Solanaceae</taxon>
        <taxon>Nicotianoideae</taxon>
        <taxon>Nicotianeae</taxon>
        <taxon>Nicotiana</taxon>
    </lineage>
</organism>
<accession>A9XI02</accession>
<name>A9XI02_NICAL</name>
<dbReference type="InterPro" id="IPR001810">
    <property type="entry name" value="F-box_dom"/>
</dbReference>
<dbReference type="InterPro" id="IPR036047">
    <property type="entry name" value="F-box-like_dom_sf"/>
</dbReference>
<dbReference type="SMART" id="SM00256">
    <property type="entry name" value="FBOX"/>
    <property type="match status" value="1"/>
</dbReference>
<evidence type="ECO:0000313" key="2">
    <source>
        <dbReference type="EMBL" id="ABR18783.1"/>
    </source>
</evidence>
<evidence type="ECO:0000259" key="1">
    <source>
        <dbReference type="SMART" id="SM00256"/>
    </source>
</evidence>
<sequence>MVNGSIKKLPEDLVFCMLLRCPVKSLMRFKCISKVWYHFIQSTTFINLHLNRTTSVENEFILFKHSIKEDTGEFKNVLSFLSGHDNGALNPLFPDIDVSYMASNCSCTFFPLIGPCNGLIALTDTITTILINPATRNFRLLPPSPFGCPNGYHRSVEALGFGFDSIANNYKVVRISEIFWNPVYDYPGPRESKVDVYDLSIDSWRELDHVQVPLIYWLPCSETLYNEVVHWFASTDLSLVILCFDMCTEIFRNIKMPDTFIFDNAEFYGLVILSESLTLICYPNPISINPIQELTHIWVMKEYGVSESWFLKDTIRPPPIERPLDVWKNNIILFESKSGLLVSYKLNSNEVEELKLHGCPGSLSVKVYKESLTSIPSGSEHSTKVQFF</sequence>
<proteinExistence type="evidence at transcript level"/>
<dbReference type="Pfam" id="PF07734">
    <property type="entry name" value="FBA_1"/>
    <property type="match status" value="1"/>
</dbReference>
<dbReference type="NCBIfam" id="TIGR01640">
    <property type="entry name" value="F_box_assoc_1"/>
    <property type="match status" value="1"/>
</dbReference>
<dbReference type="PANTHER" id="PTHR31672">
    <property type="entry name" value="BNACNNG10540D PROTEIN"/>
    <property type="match status" value="1"/>
</dbReference>
<gene>
    <name evidence="2" type="primary">DD3</name>
</gene>
<dbReference type="InterPro" id="IPR006527">
    <property type="entry name" value="F-box-assoc_dom_typ1"/>
</dbReference>
<reference evidence="2" key="1">
    <citation type="journal article" date="2007" name="Genetics">
        <title>Expression of 10 S-class SLF-like genes in Nicotiana alata pollen and its implications for understanding the pollen factor of the S locus.</title>
        <authorList>
            <person name="Wheeler D."/>
            <person name="Newbigin E."/>
        </authorList>
    </citation>
    <scope>NUCLEOTIDE SEQUENCE</scope>
</reference>
<dbReference type="EMBL" id="EF420253">
    <property type="protein sequence ID" value="ABR18783.1"/>
    <property type="molecule type" value="mRNA"/>
</dbReference>
<dbReference type="InterPro" id="IPR017451">
    <property type="entry name" value="F-box-assoc_interact_dom"/>
</dbReference>
<protein>
    <submittedName>
        <fullName evidence="2">Class S F-box protein</fullName>
    </submittedName>
</protein>
<feature type="domain" description="F-box" evidence="1">
    <location>
        <begin position="9"/>
        <end position="49"/>
    </location>
</feature>
<dbReference type="SUPFAM" id="SSF81383">
    <property type="entry name" value="F-box domain"/>
    <property type="match status" value="1"/>
</dbReference>
<dbReference type="InterPro" id="IPR050796">
    <property type="entry name" value="SCF_F-box_component"/>
</dbReference>
<dbReference type="AlphaFoldDB" id="A9XI02"/>
<dbReference type="PANTHER" id="PTHR31672:SF13">
    <property type="entry name" value="F-BOX PROTEIN CPR30-LIKE"/>
    <property type="match status" value="1"/>
</dbReference>